<evidence type="ECO:0000313" key="2">
    <source>
        <dbReference type="Proteomes" id="UP000324222"/>
    </source>
</evidence>
<dbReference type="Proteomes" id="UP000324222">
    <property type="component" value="Unassembled WGS sequence"/>
</dbReference>
<organism evidence="1 2">
    <name type="scientific">Portunus trituberculatus</name>
    <name type="common">Swimming crab</name>
    <name type="synonym">Neptunus trituberculatus</name>
    <dbReference type="NCBI Taxonomy" id="210409"/>
    <lineage>
        <taxon>Eukaryota</taxon>
        <taxon>Metazoa</taxon>
        <taxon>Ecdysozoa</taxon>
        <taxon>Arthropoda</taxon>
        <taxon>Crustacea</taxon>
        <taxon>Multicrustacea</taxon>
        <taxon>Malacostraca</taxon>
        <taxon>Eumalacostraca</taxon>
        <taxon>Eucarida</taxon>
        <taxon>Decapoda</taxon>
        <taxon>Pleocyemata</taxon>
        <taxon>Brachyura</taxon>
        <taxon>Eubrachyura</taxon>
        <taxon>Portunoidea</taxon>
        <taxon>Portunidae</taxon>
        <taxon>Portuninae</taxon>
        <taxon>Portunus</taxon>
    </lineage>
</organism>
<protein>
    <submittedName>
        <fullName evidence="1">Uncharacterized protein</fullName>
    </submittedName>
</protein>
<proteinExistence type="predicted"/>
<keyword evidence="2" id="KW-1185">Reference proteome</keyword>
<comment type="caution">
    <text evidence="1">The sequence shown here is derived from an EMBL/GenBank/DDBJ whole genome shotgun (WGS) entry which is preliminary data.</text>
</comment>
<dbReference type="EMBL" id="VSRR010000352">
    <property type="protein sequence ID" value="MPC14431.1"/>
    <property type="molecule type" value="Genomic_DNA"/>
</dbReference>
<name>A0A5B7CZU7_PORTR</name>
<sequence>MVLLDLAELEGLLFPKEPARKPRLDLEDYSSHITVHISIALRISTPHRETSEHSATPVCVMDCQALRNAVSTLLIRSKVWQMCDMGDETVEHVVLECVKYARDRNKMTQVVLRKLGNVRVEKTKGMSGVAAGTSCRHNGLQLMSSPEYPVTV</sequence>
<reference evidence="1 2" key="1">
    <citation type="submission" date="2019-05" db="EMBL/GenBank/DDBJ databases">
        <title>Another draft genome of Portunus trituberculatus and its Hox gene families provides insights of decapod evolution.</title>
        <authorList>
            <person name="Jeong J.-H."/>
            <person name="Song I."/>
            <person name="Kim S."/>
            <person name="Choi T."/>
            <person name="Kim D."/>
            <person name="Ryu S."/>
            <person name="Kim W."/>
        </authorList>
    </citation>
    <scope>NUCLEOTIDE SEQUENCE [LARGE SCALE GENOMIC DNA]</scope>
    <source>
        <tissue evidence="1">Muscle</tissue>
    </source>
</reference>
<gene>
    <name evidence="1" type="ORF">E2C01_007196</name>
</gene>
<evidence type="ECO:0000313" key="1">
    <source>
        <dbReference type="EMBL" id="MPC14431.1"/>
    </source>
</evidence>
<dbReference type="AlphaFoldDB" id="A0A5B7CZU7"/>
<accession>A0A5B7CZU7</accession>